<reference evidence="1" key="1">
    <citation type="journal article" date="2015" name="Nature">
        <title>Complex archaea that bridge the gap between prokaryotes and eukaryotes.</title>
        <authorList>
            <person name="Spang A."/>
            <person name="Saw J.H."/>
            <person name="Jorgensen S.L."/>
            <person name="Zaremba-Niedzwiedzka K."/>
            <person name="Martijn J."/>
            <person name="Lind A.E."/>
            <person name="van Eijk R."/>
            <person name="Schleper C."/>
            <person name="Guy L."/>
            <person name="Ettema T.J."/>
        </authorList>
    </citation>
    <scope>NUCLEOTIDE SEQUENCE</scope>
</reference>
<gene>
    <name evidence="1" type="ORF">LCGC14_1895940</name>
</gene>
<evidence type="ECO:0000313" key="1">
    <source>
        <dbReference type="EMBL" id="KKL91313.1"/>
    </source>
</evidence>
<dbReference type="EMBL" id="LAZR01019768">
    <property type="protein sequence ID" value="KKL91313.1"/>
    <property type="molecule type" value="Genomic_DNA"/>
</dbReference>
<dbReference type="AlphaFoldDB" id="A0A0F9FYB3"/>
<proteinExistence type="predicted"/>
<name>A0A0F9FYB3_9ZZZZ</name>
<accession>A0A0F9FYB3</accession>
<organism evidence="1">
    <name type="scientific">marine sediment metagenome</name>
    <dbReference type="NCBI Taxonomy" id="412755"/>
    <lineage>
        <taxon>unclassified sequences</taxon>
        <taxon>metagenomes</taxon>
        <taxon>ecological metagenomes</taxon>
    </lineage>
</organism>
<sequence length="126" mass="13967">MELADLKLKKMNKDELMALGPTLVPPLEVAPELSKKEMIEALEARIAEMAATVIPDGGNADPKPPGDDDVLEVMSPLVDPEFVAELEALAAEIEPRPPAFEYLTPQNRKWRQSVHDRLIVLIDKCQ</sequence>
<comment type="caution">
    <text evidence="1">The sequence shown here is derived from an EMBL/GenBank/DDBJ whole genome shotgun (WGS) entry which is preliminary data.</text>
</comment>
<protein>
    <submittedName>
        <fullName evidence="1">Uncharacterized protein</fullName>
    </submittedName>
</protein>